<name>A0A0F6YHB9_9BACT</name>
<evidence type="ECO:0000313" key="3">
    <source>
        <dbReference type="Proteomes" id="UP000034883"/>
    </source>
</evidence>
<dbReference type="AlphaFoldDB" id="A0A0F6YHB9"/>
<feature type="compositionally biased region" description="Low complexity" evidence="1">
    <location>
        <begin position="26"/>
        <end position="36"/>
    </location>
</feature>
<protein>
    <recommendedName>
        <fullName evidence="4">Lipoprotein</fullName>
    </recommendedName>
</protein>
<evidence type="ECO:0000313" key="2">
    <source>
        <dbReference type="EMBL" id="AKF03847.1"/>
    </source>
</evidence>
<evidence type="ECO:0008006" key="4">
    <source>
        <dbReference type="Google" id="ProtNLM"/>
    </source>
</evidence>
<organism evidence="2 3">
    <name type="scientific">Sandaracinus amylolyticus</name>
    <dbReference type="NCBI Taxonomy" id="927083"/>
    <lineage>
        <taxon>Bacteria</taxon>
        <taxon>Pseudomonadati</taxon>
        <taxon>Myxococcota</taxon>
        <taxon>Polyangia</taxon>
        <taxon>Polyangiales</taxon>
        <taxon>Sandaracinaceae</taxon>
        <taxon>Sandaracinus</taxon>
    </lineage>
</organism>
<dbReference type="EMBL" id="CP011125">
    <property type="protein sequence ID" value="AKF03847.1"/>
    <property type="molecule type" value="Genomic_DNA"/>
</dbReference>
<reference evidence="2 3" key="1">
    <citation type="submission" date="2015-03" db="EMBL/GenBank/DDBJ databases">
        <title>Genome assembly of Sandaracinus amylolyticus DSM 53668.</title>
        <authorList>
            <person name="Sharma G."/>
            <person name="Subramanian S."/>
        </authorList>
    </citation>
    <scope>NUCLEOTIDE SEQUENCE [LARGE SCALE GENOMIC DNA]</scope>
    <source>
        <strain evidence="2 3">DSM 53668</strain>
    </source>
</reference>
<dbReference type="PROSITE" id="PS51257">
    <property type="entry name" value="PROKAR_LIPOPROTEIN"/>
    <property type="match status" value="1"/>
</dbReference>
<accession>A0A0F6YHB9</accession>
<feature type="region of interest" description="Disordered" evidence="1">
    <location>
        <begin position="17"/>
        <end position="52"/>
    </location>
</feature>
<keyword evidence="3" id="KW-1185">Reference proteome</keyword>
<gene>
    <name evidence="2" type="ORF">DB32_000996</name>
</gene>
<proteinExistence type="predicted"/>
<dbReference type="KEGG" id="samy:DB32_000996"/>
<dbReference type="STRING" id="927083.DB32_000996"/>
<evidence type="ECO:0000256" key="1">
    <source>
        <dbReference type="SAM" id="MobiDB-lite"/>
    </source>
</evidence>
<sequence length="241" mass="25510">MRTSGVVGLALLAAACGGGGEEPRRATTPAPTARATVGTERVASAQRPPSTPNIVEVDESRLPTSTPSVSVATGGEIQVETQPGTGTQAEIAETTIAAMEAESGTPEICPTDVDSLRVRARNLPRGVAMVLTARGEDDVDRLRDRMREFALAHSRAHAEQCPDPAHGEMATQASAHGIADPASPIMAVHELRLVEIPNGVRVELRQEQGVDRADVRELRTRVREDVASLDQGVCPLAFQMT</sequence>
<dbReference type="Proteomes" id="UP000034883">
    <property type="component" value="Chromosome"/>
</dbReference>